<evidence type="ECO:0000313" key="2">
    <source>
        <dbReference type="EMBL" id="PZD71784.1"/>
    </source>
</evidence>
<organism evidence="2 3">
    <name type="scientific">Acaryochloris thomasi RCC1774</name>
    <dbReference type="NCBI Taxonomy" id="1764569"/>
    <lineage>
        <taxon>Bacteria</taxon>
        <taxon>Bacillati</taxon>
        <taxon>Cyanobacteriota</taxon>
        <taxon>Cyanophyceae</taxon>
        <taxon>Acaryochloridales</taxon>
        <taxon>Acaryochloridaceae</taxon>
        <taxon>Acaryochloris</taxon>
        <taxon>Acaryochloris thomasi</taxon>
    </lineage>
</organism>
<gene>
    <name evidence="2" type="primary">dhmA2_2</name>
    <name evidence="2" type="ORF">C1752_04483</name>
</gene>
<dbReference type="Gene3D" id="3.40.50.1820">
    <property type="entry name" value="alpha/beta hydrolase"/>
    <property type="match status" value="1"/>
</dbReference>
<dbReference type="AlphaFoldDB" id="A0A2W1JNR1"/>
<protein>
    <submittedName>
        <fullName evidence="2">Haloalkane dehalogenase 2</fullName>
        <ecNumber evidence="2">3.8.1.5</ecNumber>
    </submittedName>
</protein>
<dbReference type="InterPro" id="IPR000639">
    <property type="entry name" value="Epox_hydrolase-like"/>
</dbReference>
<dbReference type="RefSeq" id="WP_110987713.1">
    <property type="nucleotide sequence ID" value="NZ_CAWNWM010000014.1"/>
</dbReference>
<dbReference type="GO" id="GO:0018786">
    <property type="term" value="F:haloalkane dehalogenase activity"/>
    <property type="evidence" value="ECO:0007669"/>
    <property type="project" value="UniProtKB-EC"/>
</dbReference>
<proteinExistence type="predicted"/>
<dbReference type="EC" id="3.8.1.5" evidence="2"/>
<dbReference type="EMBL" id="PQWO01000014">
    <property type="protein sequence ID" value="PZD71784.1"/>
    <property type="molecule type" value="Genomic_DNA"/>
</dbReference>
<keyword evidence="2" id="KW-0378">Hydrolase</keyword>
<dbReference type="Pfam" id="PF00561">
    <property type="entry name" value="Abhydrolase_1"/>
    <property type="match status" value="1"/>
</dbReference>
<dbReference type="InterPro" id="IPR000073">
    <property type="entry name" value="AB_hydrolase_1"/>
</dbReference>
<comment type="caution">
    <text evidence="2">The sequence shown here is derived from an EMBL/GenBank/DDBJ whole genome shotgun (WGS) entry which is preliminary data.</text>
</comment>
<evidence type="ECO:0000259" key="1">
    <source>
        <dbReference type="Pfam" id="PF00561"/>
    </source>
</evidence>
<dbReference type="SUPFAM" id="SSF53474">
    <property type="entry name" value="alpha/beta-Hydrolases"/>
    <property type="match status" value="1"/>
</dbReference>
<dbReference type="PRINTS" id="PR00111">
    <property type="entry name" value="ABHYDROLASE"/>
</dbReference>
<dbReference type="PANTHER" id="PTHR43798:SF33">
    <property type="entry name" value="HYDROLASE, PUTATIVE (AFU_ORTHOLOGUE AFUA_2G14860)-RELATED"/>
    <property type="match status" value="1"/>
</dbReference>
<name>A0A2W1JNR1_9CYAN</name>
<keyword evidence="3" id="KW-1185">Reference proteome</keyword>
<dbReference type="PANTHER" id="PTHR43798">
    <property type="entry name" value="MONOACYLGLYCEROL LIPASE"/>
    <property type="match status" value="1"/>
</dbReference>
<dbReference type="PRINTS" id="PR00412">
    <property type="entry name" value="EPOXHYDRLASE"/>
</dbReference>
<reference evidence="2 3" key="1">
    <citation type="journal article" date="2018" name="Sci. Rep.">
        <title>A novel species of the marine cyanobacterium Acaryochloris with a unique pigment content and lifestyle.</title>
        <authorList>
            <person name="Partensky F."/>
            <person name="Six C."/>
            <person name="Ratin M."/>
            <person name="Garczarek L."/>
            <person name="Vaulot D."/>
            <person name="Probert I."/>
            <person name="Calteau A."/>
            <person name="Gourvil P."/>
            <person name="Marie D."/>
            <person name="Grebert T."/>
            <person name="Bouchier C."/>
            <person name="Le Panse S."/>
            <person name="Gachenot M."/>
            <person name="Rodriguez F."/>
            <person name="Garrido J.L."/>
        </authorList>
    </citation>
    <scope>NUCLEOTIDE SEQUENCE [LARGE SCALE GENOMIC DNA]</scope>
    <source>
        <strain evidence="2 3">RCC1774</strain>
    </source>
</reference>
<feature type="domain" description="AB hydrolase-1" evidence="1">
    <location>
        <begin position="59"/>
        <end position="280"/>
    </location>
</feature>
<sequence>MQGSYIDSAIATLRGRRRQEHSLKSEQMKLLQTQAGTLRVLDTGGSKQPLIMVPDGPCVLEHYADLIDLLSPDFRVVCFDLPGFGFSYPAFGFDFSISKMADTVVEVMDLLQIPSAVLAFTCANGFFALYVAKHHPERVSHLVLGQTPSFQAMRQWDDQIIPKILHVPYVGQLIMAGLTRKVAVGWYDRALPKRSEHRSHFAQQANQALESGGCFCLASFVQGLSRTQDSEVSGVQAPTLLIYGNKDLSHRHTNFSSLRDHVPAADVTSFKGCGHFPDLERPQEYAKQIKQFVHVAT</sequence>
<accession>A0A2W1JNR1</accession>
<dbReference type="InterPro" id="IPR029058">
    <property type="entry name" value="AB_hydrolase_fold"/>
</dbReference>
<evidence type="ECO:0000313" key="3">
    <source>
        <dbReference type="Proteomes" id="UP000248857"/>
    </source>
</evidence>
<dbReference type="InterPro" id="IPR050266">
    <property type="entry name" value="AB_hydrolase_sf"/>
</dbReference>
<dbReference type="Proteomes" id="UP000248857">
    <property type="component" value="Unassembled WGS sequence"/>
</dbReference>
<dbReference type="GO" id="GO:0016020">
    <property type="term" value="C:membrane"/>
    <property type="evidence" value="ECO:0007669"/>
    <property type="project" value="TreeGrafter"/>
</dbReference>
<dbReference type="OrthoDB" id="9780765at2"/>